<gene>
    <name evidence="6" type="ORF">PV09_09529</name>
</gene>
<proteinExistence type="inferred from homology"/>
<evidence type="ECO:0000313" key="6">
    <source>
        <dbReference type="EMBL" id="KIV98701.1"/>
    </source>
</evidence>
<evidence type="ECO:0000256" key="4">
    <source>
        <dbReference type="PIRSR" id="PIRSR001221-2"/>
    </source>
</evidence>
<evidence type="ECO:0000256" key="1">
    <source>
        <dbReference type="ARBA" id="ARBA00009199"/>
    </source>
</evidence>
<feature type="binding site" evidence="4">
    <location>
        <position position="186"/>
    </location>
    <ligand>
        <name>substrate</name>
    </ligand>
</feature>
<dbReference type="STRING" id="253628.A0A0D1YD90"/>
<comment type="similarity">
    <text evidence="1">Belongs to the amidase family.</text>
</comment>
<dbReference type="SUPFAM" id="SSF75304">
    <property type="entry name" value="Amidase signature (AS) enzymes"/>
    <property type="match status" value="1"/>
</dbReference>
<name>A0A0D1YD90_9PEZI</name>
<dbReference type="Proteomes" id="UP000053259">
    <property type="component" value="Unassembled WGS sequence"/>
</dbReference>
<keyword evidence="7" id="KW-1185">Reference proteome</keyword>
<reference evidence="6 7" key="1">
    <citation type="submission" date="2015-01" db="EMBL/GenBank/DDBJ databases">
        <title>The Genome Sequence of Ochroconis gallopava CBS43764.</title>
        <authorList>
            <consortium name="The Broad Institute Genomics Platform"/>
            <person name="Cuomo C."/>
            <person name="de Hoog S."/>
            <person name="Gorbushina A."/>
            <person name="Stielow B."/>
            <person name="Teixiera M."/>
            <person name="Abouelleil A."/>
            <person name="Chapman S.B."/>
            <person name="Priest M."/>
            <person name="Young S.K."/>
            <person name="Wortman J."/>
            <person name="Nusbaum C."/>
            <person name="Birren B."/>
        </authorList>
    </citation>
    <scope>NUCLEOTIDE SEQUENCE [LARGE SCALE GENOMIC DNA]</scope>
    <source>
        <strain evidence="6 7">CBS 43764</strain>
    </source>
</reference>
<dbReference type="GO" id="GO:0016787">
    <property type="term" value="F:hydrolase activity"/>
    <property type="evidence" value="ECO:0007669"/>
    <property type="project" value="UniProtKB-KW"/>
</dbReference>
<dbReference type="PIRSF" id="PIRSF001221">
    <property type="entry name" value="Amidase_fungi"/>
    <property type="match status" value="1"/>
</dbReference>
<evidence type="ECO:0000256" key="3">
    <source>
        <dbReference type="PIRSR" id="PIRSR001221-1"/>
    </source>
</evidence>
<feature type="domain" description="Amidase" evidence="5">
    <location>
        <begin position="81"/>
        <end position="538"/>
    </location>
</feature>
<dbReference type="AlphaFoldDB" id="A0A0D1YD90"/>
<dbReference type="Gene3D" id="3.90.1300.10">
    <property type="entry name" value="Amidase signature (AS) domain"/>
    <property type="match status" value="1"/>
</dbReference>
<feature type="binding site" evidence="4">
    <location>
        <begin position="233"/>
        <end position="236"/>
    </location>
    <ligand>
        <name>substrate</name>
    </ligand>
</feature>
<keyword evidence="2" id="KW-0378">Hydrolase</keyword>
<dbReference type="Pfam" id="PF01425">
    <property type="entry name" value="Amidase"/>
    <property type="match status" value="1"/>
</dbReference>
<dbReference type="InParanoid" id="A0A0D1YD90"/>
<dbReference type="InterPro" id="IPR036928">
    <property type="entry name" value="AS_sf"/>
</dbReference>
<feature type="binding site" evidence="4">
    <location>
        <position position="212"/>
    </location>
    <ligand>
        <name>substrate</name>
    </ligand>
</feature>
<dbReference type="GeneID" id="27317502"/>
<feature type="active site" description="Acyl-ester intermediate" evidence="3">
    <location>
        <position position="236"/>
    </location>
</feature>
<feature type="active site" description="Charge relay system" evidence="3">
    <location>
        <position position="137"/>
    </location>
</feature>
<dbReference type="PANTHER" id="PTHR46072">
    <property type="entry name" value="AMIDASE-RELATED-RELATED"/>
    <property type="match status" value="1"/>
</dbReference>
<accession>A0A0D1YD90</accession>
<dbReference type="OrthoDB" id="6428749at2759"/>
<evidence type="ECO:0000313" key="7">
    <source>
        <dbReference type="Proteomes" id="UP000053259"/>
    </source>
</evidence>
<evidence type="ECO:0000256" key="2">
    <source>
        <dbReference type="ARBA" id="ARBA00022801"/>
    </source>
</evidence>
<evidence type="ECO:0000259" key="5">
    <source>
        <dbReference type="Pfam" id="PF01425"/>
    </source>
</evidence>
<feature type="active site" description="Charge relay system" evidence="3">
    <location>
        <position position="212"/>
    </location>
</feature>
<dbReference type="RefSeq" id="XP_016208571.1">
    <property type="nucleotide sequence ID" value="XM_016363601.1"/>
</dbReference>
<dbReference type="InterPro" id="IPR023631">
    <property type="entry name" value="Amidase_dom"/>
</dbReference>
<dbReference type="VEuPathDB" id="FungiDB:PV09_09529"/>
<sequence>MAAKNDKNWKVIAERKRSFRDNSIPEEWIIPPELLPAKETKDVHRFPYDSGLFSTQELVITDSSASEVAIKIAKGEWSAFEVTRALCKRAAIAQQLVNCLTEILFDSAMARAKELDEYYKREGKVIGPLHGVPISLKDQFNIKGVDSTIGYVSYIGKPARSDSTLVSQLINAGAIPYVKTNVPATLMMGESVNNIFGRTSHPYNRELTSGGSSGGESALLCFRGSLLGVGTDIGGSIRHPSSFTGLYALRPSQGRVSYMNVANTYVGQEAVRSSAGPMCHSVADIRLFMKTIIDQKPWLVDPEILPLPWREDEEKLPDKLCFGFAMGDGTVTPSPPLRRAMEITKEKLERAGHNIIEFIPHEHMEAVKLIHKMWSADAGEEFQRDTNASGEPLHPQLESWLGKTANVRKQTVSETWQTQHARTMLAQRWLDRWEKTKEISGTGRPIDGLIMPSTPFPAIQHDGGYPHHWGVLSPLLDLSTGVFPVTKVDLEKDVIPSSWKPISNLDQKLMEYYGRPQNHENALIGLTIIARRLEEEKVVAMLDIMSKVVGLDY</sequence>
<dbReference type="FunCoup" id="A0A0D1YD90">
    <property type="interactions" value="58"/>
</dbReference>
<dbReference type="EMBL" id="KN847603">
    <property type="protein sequence ID" value="KIV98701.1"/>
    <property type="molecule type" value="Genomic_DNA"/>
</dbReference>
<organism evidence="6 7">
    <name type="scientific">Verruconis gallopava</name>
    <dbReference type="NCBI Taxonomy" id="253628"/>
    <lineage>
        <taxon>Eukaryota</taxon>
        <taxon>Fungi</taxon>
        <taxon>Dikarya</taxon>
        <taxon>Ascomycota</taxon>
        <taxon>Pezizomycotina</taxon>
        <taxon>Dothideomycetes</taxon>
        <taxon>Pleosporomycetidae</taxon>
        <taxon>Venturiales</taxon>
        <taxon>Sympoventuriaceae</taxon>
        <taxon>Verruconis</taxon>
    </lineage>
</organism>
<protein>
    <recommendedName>
        <fullName evidence="5">Amidase domain-containing protein</fullName>
    </recommendedName>
</protein>
<dbReference type="PANTHER" id="PTHR46072:SF2">
    <property type="entry name" value="AMIDASE (EUROFUNG)"/>
    <property type="match status" value="1"/>
</dbReference>